<dbReference type="SUPFAM" id="SSF47413">
    <property type="entry name" value="lambda repressor-like DNA-binding domains"/>
    <property type="match status" value="1"/>
</dbReference>
<name>A0A430B3X6_9ENTE</name>
<keyword evidence="1" id="KW-0238">DNA-binding</keyword>
<dbReference type="RefSeq" id="WP_126806601.1">
    <property type="nucleotide sequence ID" value="NZ_NGKA01000002.1"/>
</dbReference>
<dbReference type="OrthoDB" id="4427456at2"/>
<dbReference type="PROSITE" id="PS50943">
    <property type="entry name" value="HTH_CROC1"/>
    <property type="match status" value="1"/>
</dbReference>
<dbReference type="PANTHER" id="PTHR46558">
    <property type="entry name" value="TRACRIPTIONAL REGULATORY PROTEIN-RELATED-RELATED"/>
    <property type="match status" value="1"/>
</dbReference>
<evidence type="ECO:0000313" key="4">
    <source>
        <dbReference type="EMBL" id="RSU15056.1"/>
    </source>
</evidence>
<feature type="transmembrane region" description="Helical" evidence="2">
    <location>
        <begin position="196"/>
        <end position="217"/>
    </location>
</feature>
<evidence type="ECO:0000259" key="3">
    <source>
        <dbReference type="PROSITE" id="PS50943"/>
    </source>
</evidence>
<feature type="domain" description="HTH cro/C1-type" evidence="3">
    <location>
        <begin position="7"/>
        <end position="61"/>
    </location>
</feature>
<sequence>MNVGKIIKEKRLELNLTQEEVAASLFVSRQTISNWENEKTLPDIESLIRLAEFYDISLDKLLLKGSDVVENIKKQEKNADLRRLMRLIAFSKLINIFLLGVWITMMATSQLGLEIILPLLIITVVNFAFSLTTLDSNSLTETNNERHSSDIKDENKMYGPEIFGLLYSVLLNFFIAGILLYKGIDLFKEGQIMQGSLYILAFIVFASWSIYSIKKFWRLYKQSLKK</sequence>
<evidence type="ECO:0000256" key="2">
    <source>
        <dbReference type="SAM" id="Phobius"/>
    </source>
</evidence>
<dbReference type="PANTHER" id="PTHR46558:SF4">
    <property type="entry name" value="DNA-BIDING PHAGE PROTEIN"/>
    <property type="match status" value="1"/>
</dbReference>
<feature type="transmembrane region" description="Helical" evidence="2">
    <location>
        <begin position="84"/>
        <end position="103"/>
    </location>
</feature>
<reference evidence="4 5" key="1">
    <citation type="submission" date="2017-05" db="EMBL/GenBank/DDBJ databases">
        <title>Vagococcus spp. assemblies.</title>
        <authorList>
            <person name="Gulvik C.A."/>
        </authorList>
    </citation>
    <scope>NUCLEOTIDE SEQUENCE [LARGE SCALE GENOMIC DNA]</scope>
    <source>
        <strain evidence="4 5">CCUG 51432</strain>
    </source>
</reference>
<dbReference type="EMBL" id="NGKA01000002">
    <property type="protein sequence ID" value="RSU15056.1"/>
    <property type="molecule type" value="Genomic_DNA"/>
</dbReference>
<dbReference type="CDD" id="cd00093">
    <property type="entry name" value="HTH_XRE"/>
    <property type="match status" value="1"/>
</dbReference>
<dbReference type="AlphaFoldDB" id="A0A430B3X6"/>
<dbReference type="InterPro" id="IPR001387">
    <property type="entry name" value="Cro/C1-type_HTH"/>
</dbReference>
<dbReference type="Gene3D" id="1.10.260.40">
    <property type="entry name" value="lambda repressor-like DNA-binding domains"/>
    <property type="match status" value="1"/>
</dbReference>
<dbReference type="GO" id="GO:0003677">
    <property type="term" value="F:DNA binding"/>
    <property type="evidence" value="ECO:0007669"/>
    <property type="project" value="UniProtKB-KW"/>
</dbReference>
<organism evidence="4 5">
    <name type="scientific">Vagococcus elongatus</name>
    <dbReference type="NCBI Taxonomy" id="180344"/>
    <lineage>
        <taxon>Bacteria</taxon>
        <taxon>Bacillati</taxon>
        <taxon>Bacillota</taxon>
        <taxon>Bacilli</taxon>
        <taxon>Lactobacillales</taxon>
        <taxon>Enterococcaceae</taxon>
        <taxon>Vagococcus</taxon>
    </lineage>
</organism>
<accession>A0A430B3X6</accession>
<feature type="transmembrane region" description="Helical" evidence="2">
    <location>
        <begin position="115"/>
        <end position="134"/>
    </location>
</feature>
<dbReference type="InterPro" id="IPR010982">
    <property type="entry name" value="Lambda_DNA-bd_dom_sf"/>
</dbReference>
<proteinExistence type="predicted"/>
<keyword evidence="5" id="KW-1185">Reference proteome</keyword>
<evidence type="ECO:0000313" key="5">
    <source>
        <dbReference type="Proteomes" id="UP000287605"/>
    </source>
</evidence>
<dbReference type="Pfam" id="PF01381">
    <property type="entry name" value="HTH_3"/>
    <property type="match status" value="1"/>
</dbReference>
<feature type="transmembrane region" description="Helical" evidence="2">
    <location>
        <begin position="162"/>
        <end position="184"/>
    </location>
</feature>
<gene>
    <name evidence="4" type="ORF">CBF29_01585</name>
</gene>
<dbReference type="SMART" id="SM00530">
    <property type="entry name" value="HTH_XRE"/>
    <property type="match status" value="1"/>
</dbReference>
<protein>
    <recommendedName>
        <fullName evidence="3">HTH cro/C1-type domain-containing protein</fullName>
    </recommendedName>
</protein>
<comment type="caution">
    <text evidence="4">The sequence shown here is derived from an EMBL/GenBank/DDBJ whole genome shotgun (WGS) entry which is preliminary data.</text>
</comment>
<keyword evidence="2" id="KW-0472">Membrane</keyword>
<keyword evidence="2" id="KW-0812">Transmembrane</keyword>
<dbReference type="Proteomes" id="UP000287605">
    <property type="component" value="Unassembled WGS sequence"/>
</dbReference>
<keyword evidence="2" id="KW-1133">Transmembrane helix</keyword>
<evidence type="ECO:0000256" key="1">
    <source>
        <dbReference type="ARBA" id="ARBA00023125"/>
    </source>
</evidence>